<evidence type="ECO:0000256" key="1">
    <source>
        <dbReference type="SAM" id="Phobius"/>
    </source>
</evidence>
<reference evidence="2 3" key="1">
    <citation type="journal article" date="2010" name="Stand. Genomic Sci.">
        <title>Complete genome sequence of Cellulomonas flavigena type strain (134).</title>
        <authorList>
            <person name="Abt B."/>
            <person name="Foster B."/>
            <person name="Lapidus A."/>
            <person name="Clum A."/>
            <person name="Sun H."/>
            <person name="Pukall R."/>
            <person name="Lucas S."/>
            <person name="Glavina Del Rio T."/>
            <person name="Nolan M."/>
            <person name="Tice H."/>
            <person name="Cheng J.F."/>
            <person name="Pitluck S."/>
            <person name="Liolios K."/>
            <person name="Ivanova N."/>
            <person name="Mavromatis K."/>
            <person name="Ovchinnikova G."/>
            <person name="Pati A."/>
            <person name="Goodwin L."/>
            <person name="Chen A."/>
            <person name="Palaniappan K."/>
            <person name="Land M."/>
            <person name="Hauser L."/>
            <person name="Chang Y.J."/>
            <person name="Jeffries C.D."/>
            <person name="Rohde M."/>
            <person name="Goker M."/>
            <person name="Woyke T."/>
            <person name="Bristow J."/>
            <person name="Eisen J.A."/>
            <person name="Markowitz V."/>
            <person name="Hugenholtz P."/>
            <person name="Kyrpides N.C."/>
            <person name="Klenk H.P."/>
        </authorList>
    </citation>
    <scope>NUCLEOTIDE SEQUENCE [LARGE SCALE GENOMIC DNA]</scope>
    <source>
        <strain evidence="3">ATCC 482 / DSM 20109 / BCRC 11376 / JCM 18109 / NBRC 3775 / NCIMB 8073 / NRS 134</strain>
    </source>
</reference>
<keyword evidence="1" id="KW-0472">Membrane</keyword>
<dbReference type="STRING" id="446466.Cfla_2593"/>
<feature type="transmembrane region" description="Helical" evidence="1">
    <location>
        <begin position="89"/>
        <end position="106"/>
    </location>
</feature>
<protein>
    <submittedName>
        <fullName evidence="2">Uncharacterized protein</fullName>
    </submittedName>
</protein>
<organism evidence="2 3">
    <name type="scientific">Cellulomonas flavigena (strain ATCC 482 / DSM 20109 / BCRC 11376 / JCM 18109 / NBRC 3775 / NCIMB 8073 / NRS 134)</name>
    <dbReference type="NCBI Taxonomy" id="446466"/>
    <lineage>
        <taxon>Bacteria</taxon>
        <taxon>Bacillati</taxon>
        <taxon>Actinomycetota</taxon>
        <taxon>Actinomycetes</taxon>
        <taxon>Micrococcales</taxon>
        <taxon>Cellulomonadaceae</taxon>
        <taxon>Cellulomonas</taxon>
    </lineage>
</organism>
<dbReference type="EMBL" id="CP001964">
    <property type="protein sequence ID" value="ADG75481.1"/>
    <property type="molecule type" value="Genomic_DNA"/>
</dbReference>
<keyword evidence="1" id="KW-1133">Transmembrane helix</keyword>
<proteinExistence type="predicted"/>
<dbReference type="eggNOG" id="COG4709">
    <property type="taxonomic scope" value="Bacteria"/>
</dbReference>
<dbReference type="OrthoDB" id="4828592at2"/>
<keyword evidence="3" id="KW-1185">Reference proteome</keyword>
<feature type="transmembrane region" description="Helical" evidence="1">
    <location>
        <begin position="150"/>
        <end position="171"/>
    </location>
</feature>
<sequence length="176" mass="19904">MTTTHDPRTRMRLREQLRLDWWLLRFELAMQDYPAREARRIRRELRASVIDDARRAGLDTALRDLGSPRRLAAAYFAELDRERPRWTDGALLGGILGILVPGYMWLSWQLGALDAIDAMGGGTVELSWLGTPAILTHTEDTVSMQSTLGWGPVVLALVLTSVFFALGSRIWRLRSA</sequence>
<dbReference type="RefSeq" id="WP_013117814.1">
    <property type="nucleotide sequence ID" value="NC_014151.1"/>
</dbReference>
<evidence type="ECO:0000313" key="2">
    <source>
        <dbReference type="EMBL" id="ADG75481.1"/>
    </source>
</evidence>
<dbReference type="HOGENOM" id="CLU_1522510_0_0_11"/>
<evidence type="ECO:0000313" key="3">
    <source>
        <dbReference type="Proteomes" id="UP000000849"/>
    </source>
</evidence>
<gene>
    <name evidence="2" type="ordered locus">Cfla_2593</name>
</gene>
<accession>D5UID6</accession>
<dbReference type="KEGG" id="cfl:Cfla_2593"/>
<dbReference type="AlphaFoldDB" id="D5UID6"/>
<dbReference type="Proteomes" id="UP000000849">
    <property type="component" value="Chromosome"/>
</dbReference>
<name>D5UID6_CELFN</name>
<keyword evidence="1" id="KW-0812">Transmembrane</keyword>